<evidence type="ECO:0000313" key="9">
    <source>
        <dbReference type="Proteomes" id="UP000770661"/>
    </source>
</evidence>
<sequence length="173" mass="18929">MAGLGATGRVVAGVTSRLWRRAAGPSSRGLVGTAAVCASDTTIKRDAKKMTSEEWKKQLNRQQYHVTREAGTEPAFTGEYYDHHEKGTYHCLCCGSELFSSEAKYDSGSGWPSFYTPSGKVETRSDRSFLTVRTEVLCGECDAHLGHVFPDGPQPTGLRYCINSIALKFSPKI</sequence>
<comment type="catalytic activity">
    <reaction evidence="5 6">
        <text>L-methionyl-[protein] + [thioredoxin]-disulfide + H2O = L-methionyl-(R)-S-oxide-[protein] + [thioredoxin]-dithiol</text>
        <dbReference type="Rhea" id="RHEA:24164"/>
        <dbReference type="Rhea" id="RHEA-COMP:10698"/>
        <dbReference type="Rhea" id="RHEA-COMP:10700"/>
        <dbReference type="Rhea" id="RHEA-COMP:12313"/>
        <dbReference type="Rhea" id="RHEA-COMP:12314"/>
        <dbReference type="ChEBI" id="CHEBI:15377"/>
        <dbReference type="ChEBI" id="CHEBI:16044"/>
        <dbReference type="ChEBI" id="CHEBI:29950"/>
        <dbReference type="ChEBI" id="CHEBI:45764"/>
        <dbReference type="ChEBI" id="CHEBI:50058"/>
        <dbReference type="EC" id="1.8.4.12"/>
    </reaction>
</comment>
<evidence type="ECO:0000256" key="1">
    <source>
        <dbReference type="ARBA" id="ARBA00007174"/>
    </source>
</evidence>
<keyword evidence="9" id="KW-1185">Reference proteome</keyword>
<reference evidence="8" key="1">
    <citation type="submission" date="2020-07" db="EMBL/GenBank/DDBJ databases">
        <title>The High-quality genome of the commercially important snow crab, Chionoecetes opilio.</title>
        <authorList>
            <person name="Jeong J.-H."/>
            <person name="Ryu S."/>
        </authorList>
    </citation>
    <scope>NUCLEOTIDE SEQUENCE</scope>
    <source>
        <strain evidence="8">MADBK_172401_WGS</strain>
        <tissue evidence="8">Digestive gland</tissue>
    </source>
</reference>
<dbReference type="GO" id="GO:0030091">
    <property type="term" value="P:protein repair"/>
    <property type="evidence" value="ECO:0007669"/>
    <property type="project" value="InterPro"/>
</dbReference>
<name>A0A8J4Y124_CHIOP</name>
<dbReference type="Proteomes" id="UP000770661">
    <property type="component" value="Unassembled WGS sequence"/>
</dbReference>
<dbReference type="GO" id="GO:0046872">
    <property type="term" value="F:metal ion binding"/>
    <property type="evidence" value="ECO:0007669"/>
    <property type="project" value="UniProtKB-KW"/>
</dbReference>
<keyword evidence="4 6" id="KW-0560">Oxidoreductase</keyword>
<keyword evidence="3 6" id="KW-0862">Zinc</keyword>
<comment type="cofactor">
    <cofactor evidence="6">
        <name>Zn(2+)</name>
        <dbReference type="ChEBI" id="CHEBI:29105"/>
    </cofactor>
    <text evidence="6">Binds 1 zinc ion per subunit.</text>
</comment>
<dbReference type="FunFam" id="2.170.150.20:FF:000001">
    <property type="entry name" value="Peptide methionine sulfoxide reductase MsrB"/>
    <property type="match status" value="1"/>
</dbReference>
<dbReference type="PANTHER" id="PTHR10173:SF52">
    <property type="entry name" value="METHIONINE-R-SULFOXIDE REDUCTASE B1"/>
    <property type="match status" value="1"/>
</dbReference>
<feature type="domain" description="MsrB" evidence="7">
    <location>
        <begin position="52"/>
        <end position="172"/>
    </location>
</feature>
<dbReference type="Pfam" id="PF01641">
    <property type="entry name" value="SelR"/>
    <property type="match status" value="1"/>
</dbReference>
<dbReference type="GO" id="GO:0006979">
    <property type="term" value="P:response to oxidative stress"/>
    <property type="evidence" value="ECO:0007669"/>
    <property type="project" value="InterPro"/>
</dbReference>
<dbReference type="GO" id="GO:0033743">
    <property type="term" value="F:peptide-methionine (R)-S-oxide reductase activity"/>
    <property type="evidence" value="ECO:0007669"/>
    <property type="project" value="UniProtKB-EC"/>
</dbReference>
<evidence type="ECO:0000256" key="4">
    <source>
        <dbReference type="ARBA" id="ARBA00023002"/>
    </source>
</evidence>
<evidence type="ECO:0000256" key="6">
    <source>
        <dbReference type="RuleBase" id="RU365044"/>
    </source>
</evidence>
<dbReference type="PROSITE" id="PS51790">
    <property type="entry name" value="MSRB"/>
    <property type="match status" value="1"/>
</dbReference>
<organism evidence="8 9">
    <name type="scientific">Chionoecetes opilio</name>
    <name type="common">Atlantic snow crab</name>
    <name type="synonym">Cancer opilio</name>
    <dbReference type="NCBI Taxonomy" id="41210"/>
    <lineage>
        <taxon>Eukaryota</taxon>
        <taxon>Metazoa</taxon>
        <taxon>Ecdysozoa</taxon>
        <taxon>Arthropoda</taxon>
        <taxon>Crustacea</taxon>
        <taxon>Multicrustacea</taxon>
        <taxon>Malacostraca</taxon>
        <taxon>Eumalacostraca</taxon>
        <taxon>Eucarida</taxon>
        <taxon>Decapoda</taxon>
        <taxon>Pleocyemata</taxon>
        <taxon>Brachyura</taxon>
        <taxon>Eubrachyura</taxon>
        <taxon>Majoidea</taxon>
        <taxon>Majidae</taxon>
        <taxon>Chionoecetes</taxon>
    </lineage>
</organism>
<evidence type="ECO:0000256" key="2">
    <source>
        <dbReference type="ARBA" id="ARBA00022723"/>
    </source>
</evidence>
<evidence type="ECO:0000256" key="5">
    <source>
        <dbReference type="ARBA" id="ARBA00048488"/>
    </source>
</evidence>
<gene>
    <name evidence="8" type="primary">msrB</name>
    <name evidence="8" type="ORF">GWK47_053327</name>
</gene>
<proteinExistence type="inferred from homology"/>
<dbReference type="InterPro" id="IPR002579">
    <property type="entry name" value="Met_Sox_Rdtase_MsrB_dom"/>
</dbReference>
<dbReference type="Gene3D" id="2.170.150.20">
    <property type="entry name" value="Peptide methionine sulfoxide reductase"/>
    <property type="match status" value="1"/>
</dbReference>
<keyword evidence="2 6" id="KW-0479">Metal-binding</keyword>
<comment type="caution">
    <text evidence="8">The sequence shown here is derived from an EMBL/GenBank/DDBJ whole genome shotgun (WGS) entry which is preliminary data.</text>
</comment>
<dbReference type="SUPFAM" id="SSF51316">
    <property type="entry name" value="Mss4-like"/>
    <property type="match status" value="1"/>
</dbReference>
<protein>
    <recommendedName>
        <fullName evidence="6">Peptide-methionine (R)-S-oxide reductase</fullName>
        <ecNumber evidence="6">1.8.4.12</ecNumber>
    </recommendedName>
</protein>
<dbReference type="InterPro" id="IPR011057">
    <property type="entry name" value="Mss4-like_sf"/>
</dbReference>
<dbReference type="NCBIfam" id="TIGR00357">
    <property type="entry name" value="peptide-methionine (R)-S-oxide reductase MsrB"/>
    <property type="match status" value="1"/>
</dbReference>
<evidence type="ECO:0000256" key="3">
    <source>
        <dbReference type="ARBA" id="ARBA00022833"/>
    </source>
</evidence>
<accession>A0A8J4Y124</accession>
<dbReference type="EC" id="1.8.4.12" evidence="6"/>
<dbReference type="PANTHER" id="PTHR10173">
    <property type="entry name" value="METHIONINE SULFOXIDE REDUCTASE"/>
    <property type="match status" value="1"/>
</dbReference>
<dbReference type="EMBL" id="JACEEZ010016803">
    <property type="protein sequence ID" value="KAG0718002.1"/>
    <property type="molecule type" value="Genomic_DNA"/>
</dbReference>
<evidence type="ECO:0000313" key="8">
    <source>
        <dbReference type="EMBL" id="KAG0718002.1"/>
    </source>
</evidence>
<evidence type="ECO:0000259" key="7">
    <source>
        <dbReference type="PROSITE" id="PS51790"/>
    </source>
</evidence>
<dbReference type="GO" id="GO:0005737">
    <property type="term" value="C:cytoplasm"/>
    <property type="evidence" value="ECO:0007669"/>
    <property type="project" value="TreeGrafter"/>
</dbReference>
<comment type="function">
    <text evidence="6">Methionine-sulfoxide reductase that specifically reduces methionine (R)-sulfoxide back to methionine. While in many cases methionine oxidation is the result of random oxidation following oxidative stress, methionine oxidation is also a post-translational modification that takes place on specific residues.</text>
</comment>
<dbReference type="AlphaFoldDB" id="A0A8J4Y124"/>
<dbReference type="InterPro" id="IPR028427">
    <property type="entry name" value="Met_Sox_Rdtase_MsrB"/>
</dbReference>
<dbReference type="OrthoDB" id="44061at2759"/>
<comment type="similarity">
    <text evidence="1 6">Belongs to the MsrB Met sulfoxide reductase family.</text>
</comment>